<comment type="caution">
    <text evidence="1">The sequence shown here is derived from an EMBL/GenBank/DDBJ whole genome shotgun (WGS) entry which is preliminary data.</text>
</comment>
<protein>
    <submittedName>
        <fullName evidence="1">Uncharacterized protein</fullName>
    </submittedName>
</protein>
<dbReference type="Proteomes" id="UP000704712">
    <property type="component" value="Unassembled WGS sequence"/>
</dbReference>
<feature type="non-terminal residue" evidence="1">
    <location>
        <position position="212"/>
    </location>
</feature>
<reference evidence="1" key="1">
    <citation type="submission" date="2020-03" db="EMBL/GenBank/DDBJ databases">
        <title>Hybrid Assembly of Korean Phytophthora infestans isolates.</title>
        <authorList>
            <person name="Prokchorchik M."/>
            <person name="Lee Y."/>
            <person name="Seo J."/>
            <person name="Cho J.-H."/>
            <person name="Park Y.-E."/>
            <person name="Jang D.-C."/>
            <person name="Im J.-S."/>
            <person name="Choi J.-G."/>
            <person name="Park H.-J."/>
            <person name="Lee G.-B."/>
            <person name="Lee Y.-G."/>
            <person name="Hong S.-Y."/>
            <person name="Cho K."/>
            <person name="Sohn K.H."/>
        </authorList>
    </citation>
    <scope>NUCLEOTIDE SEQUENCE</scope>
    <source>
        <strain evidence="1">KR_2_A2</strain>
    </source>
</reference>
<organism evidence="1 2">
    <name type="scientific">Phytophthora infestans</name>
    <name type="common">Potato late blight agent</name>
    <name type="synonym">Botrytis infestans</name>
    <dbReference type="NCBI Taxonomy" id="4787"/>
    <lineage>
        <taxon>Eukaryota</taxon>
        <taxon>Sar</taxon>
        <taxon>Stramenopiles</taxon>
        <taxon>Oomycota</taxon>
        <taxon>Peronosporomycetes</taxon>
        <taxon>Peronosporales</taxon>
        <taxon>Peronosporaceae</taxon>
        <taxon>Phytophthora</taxon>
    </lineage>
</organism>
<dbReference type="AlphaFoldDB" id="A0A8S9V6B0"/>
<dbReference type="EMBL" id="JAACNO010000266">
    <property type="protein sequence ID" value="KAF4148530.1"/>
    <property type="molecule type" value="Genomic_DNA"/>
</dbReference>
<accession>A0A8S9V6B0</accession>
<feature type="non-terminal residue" evidence="1">
    <location>
        <position position="1"/>
    </location>
</feature>
<evidence type="ECO:0000313" key="2">
    <source>
        <dbReference type="Proteomes" id="UP000704712"/>
    </source>
</evidence>
<dbReference type="PANTHER" id="PTHR37069:SF2">
    <property type="entry name" value="PIGGYBAC TRANSPOSABLE ELEMENT-DERIVED PROTEIN DOMAIN-CONTAINING PROTEIN"/>
    <property type="match status" value="1"/>
</dbReference>
<gene>
    <name evidence="1" type="ORF">GN958_ATG02286</name>
</gene>
<name>A0A8S9V6B0_PHYIN</name>
<sequence>IWRPMCAAREKRRAERIVDGGTPTWRHIWSQLKASGWTHKKPPASSIETRWKFIPPGGKANGIEGKDYVLGEDRVCAHYASEDRGGIFSSEDEDDEYELVPRDRVVRSSPTVHTSMETSLFGSSDEDDSDDEVAIDEGEVVIVDDDNGDSDYEDADSLMCSDVEDKFNKMEDGEDPCDFDDLDSGDEIDEEAIIDVDYLQDEGYEVGVEHGE</sequence>
<proteinExistence type="predicted"/>
<dbReference type="PANTHER" id="PTHR37069">
    <property type="entry name" value="DDE_TNP_1_7 DOMAIN-CONTAINING PROTEIN"/>
    <property type="match status" value="1"/>
</dbReference>
<evidence type="ECO:0000313" key="1">
    <source>
        <dbReference type="EMBL" id="KAF4148530.1"/>
    </source>
</evidence>